<dbReference type="AlphaFoldDB" id="A0A9J6AWU3"/>
<evidence type="ECO:0000256" key="2">
    <source>
        <dbReference type="ARBA" id="ARBA00022614"/>
    </source>
</evidence>
<name>A0A9J6AWU3_SOLCO</name>
<evidence type="ECO:0000256" key="3">
    <source>
        <dbReference type="ARBA" id="ARBA00022729"/>
    </source>
</evidence>
<keyword evidence="3" id="KW-0732">Signal</keyword>
<evidence type="ECO:0000256" key="6">
    <source>
        <dbReference type="ARBA" id="ARBA00023170"/>
    </source>
</evidence>
<evidence type="ECO:0000313" key="8">
    <source>
        <dbReference type="EMBL" id="KAG5628591.1"/>
    </source>
</evidence>
<keyword evidence="5" id="KW-0472">Membrane</keyword>
<evidence type="ECO:0000256" key="5">
    <source>
        <dbReference type="ARBA" id="ARBA00023136"/>
    </source>
</evidence>
<dbReference type="SUPFAM" id="SSF52058">
    <property type="entry name" value="L domain-like"/>
    <property type="match status" value="1"/>
</dbReference>
<dbReference type="PRINTS" id="PR00019">
    <property type="entry name" value="LEURICHRPT"/>
</dbReference>
<dbReference type="PANTHER" id="PTHR48053">
    <property type="entry name" value="LEUCINE RICH REPEAT FAMILY PROTEIN, EXPRESSED"/>
    <property type="match status" value="1"/>
</dbReference>
<protein>
    <submittedName>
        <fullName evidence="8">Uncharacterized protein</fullName>
    </submittedName>
</protein>
<evidence type="ECO:0000256" key="7">
    <source>
        <dbReference type="ARBA" id="ARBA00023180"/>
    </source>
</evidence>
<gene>
    <name evidence="8" type="ORF">H5410_000308</name>
</gene>
<dbReference type="InterPro" id="IPR051716">
    <property type="entry name" value="Plant_RL_S/T_kinase"/>
</dbReference>
<keyword evidence="4" id="KW-0677">Repeat</keyword>
<organism evidence="8 9">
    <name type="scientific">Solanum commersonii</name>
    <name type="common">Commerson's wild potato</name>
    <name type="synonym">Commerson's nightshade</name>
    <dbReference type="NCBI Taxonomy" id="4109"/>
    <lineage>
        <taxon>Eukaryota</taxon>
        <taxon>Viridiplantae</taxon>
        <taxon>Streptophyta</taxon>
        <taxon>Embryophyta</taxon>
        <taxon>Tracheophyta</taxon>
        <taxon>Spermatophyta</taxon>
        <taxon>Magnoliopsida</taxon>
        <taxon>eudicotyledons</taxon>
        <taxon>Gunneridae</taxon>
        <taxon>Pentapetalae</taxon>
        <taxon>asterids</taxon>
        <taxon>lamiids</taxon>
        <taxon>Solanales</taxon>
        <taxon>Solanaceae</taxon>
        <taxon>Solanoideae</taxon>
        <taxon>Solaneae</taxon>
        <taxon>Solanum</taxon>
    </lineage>
</organism>
<dbReference type="Gene3D" id="3.80.10.10">
    <property type="entry name" value="Ribonuclease Inhibitor"/>
    <property type="match status" value="1"/>
</dbReference>
<proteinExistence type="predicted"/>
<evidence type="ECO:0000313" key="9">
    <source>
        <dbReference type="Proteomes" id="UP000824120"/>
    </source>
</evidence>
<keyword evidence="2" id="KW-0433">Leucine-rich repeat</keyword>
<dbReference type="InterPro" id="IPR001611">
    <property type="entry name" value="Leu-rich_rpt"/>
</dbReference>
<dbReference type="EMBL" id="JACXVP010000001">
    <property type="protein sequence ID" value="KAG5628591.1"/>
    <property type="molecule type" value="Genomic_DNA"/>
</dbReference>
<keyword evidence="6" id="KW-0675">Receptor</keyword>
<dbReference type="Proteomes" id="UP000824120">
    <property type="component" value="Chromosome 1"/>
</dbReference>
<reference evidence="8 9" key="1">
    <citation type="submission" date="2020-09" db="EMBL/GenBank/DDBJ databases">
        <title>De no assembly of potato wild relative species, Solanum commersonii.</title>
        <authorList>
            <person name="Cho K."/>
        </authorList>
    </citation>
    <scope>NUCLEOTIDE SEQUENCE [LARGE SCALE GENOMIC DNA]</scope>
    <source>
        <strain evidence="8">LZ3.2</strain>
        <tissue evidence="8">Leaf</tissue>
    </source>
</reference>
<evidence type="ECO:0000256" key="4">
    <source>
        <dbReference type="ARBA" id="ARBA00022737"/>
    </source>
</evidence>
<dbReference type="PANTHER" id="PTHR48053:SF158">
    <property type="entry name" value="MDIS1-INTERACTING RECEPTOR LIKE KINASE 2-LIKE"/>
    <property type="match status" value="1"/>
</dbReference>
<accession>A0A9J6AWU3</accession>
<sequence length="111" mass="12546">MSGPIPKPLWNFTHIEILFLDDNHLEGPISQFSRFEKLRYLSLSNNNFDGRLEFLSFNISLRQLDSLDFSSNSLTGPIPSNVSGLQNLEQLFLSSNNLNGTILSGYSPFLH</sequence>
<dbReference type="GO" id="GO:0016020">
    <property type="term" value="C:membrane"/>
    <property type="evidence" value="ECO:0007669"/>
    <property type="project" value="UniProtKB-SubCell"/>
</dbReference>
<comment type="caution">
    <text evidence="8">The sequence shown here is derived from an EMBL/GenBank/DDBJ whole genome shotgun (WGS) entry which is preliminary data.</text>
</comment>
<dbReference type="OrthoDB" id="676979at2759"/>
<keyword evidence="9" id="KW-1185">Reference proteome</keyword>
<keyword evidence="7" id="KW-0325">Glycoprotein</keyword>
<dbReference type="InterPro" id="IPR032675">
    <property type="entry name" value="LRR_dom_sf"/>
</dbReference>
<dbReference type="Pfam" id="PF00560">
    <property type="entry name" value="LRR_1"/>
    <property type="match status" value="3"/>
</dbReference>
<dbReference type="FunFam" id="3.80.10.10:FF:000041">
    <property type="entry name" value="LRR receptor-like serine/threonine-protein kinase ERECTA"/>
    <property type="match status" value="1"/>
</dbReference>
<comment type="subcellular location">
    <subcellularLocation>
        <location evidence="1">Membrane</location>
        <topology evidence="1">Single-pass type I membrane protein</topology>
    </subcellularLocation>
</comment>
<evidence type="ECO:0000256" key="1">
    <source>
        <dbReference type="ARBA" id="ARBA00004479"/>
    </source>
</evidence>